<protein>
    <submittedName>
        <fullName evidence="3">LLM class flavin-dependent oxidoreductase</fullName>
    </submittedName>
</protein>
<dbReference type="Proteomes" id="UP000290365">
    <property type="component" value="Chromosome"/>
</dbReference>
<dbReference type="PANTHER" id="PTHR43244:SF1">
    <property type="entry name" value="5,10-METHYLENETETRAHYDROMETHANOPTERIN REDUCTASE"/>
    <property type="match status" value="1"/>
</dbReference>
<feature type="domain" description="Luciferase-like" evidence="2">
    <location>
        <begin position="32"/>
        <end position="302"/>
    </location>
</feature>
<evidence type="ECO:0000259" key="2">
    <source>
        <dbReference type="Pfam" id="PF00296"/>
    </source>
</evidence>
<name>A0A4V0YYF2_KTERU</name>
<proteinExistence type="predicted"/>
<dbReference type="InterPro" id="IPR036661">
    <property type="entry name" value="Luciferase-like_sf"/>
</dbReference>
<accession>A0A4V0YYF2</accession>
<reference evidence="3 4" key="1">
    <citation type="submission" date="2019-01" db="EMBL/GenBank/DDBJ databases">
        <title>Ktedonosporobacter rubrisoli SCAWS-G2.</title>
        <authorList>
            <person name="Huang Y."/>
            <person name="Yan B."/>
        </authorList>
    </citation>
    <scope>NUCLEOTIDE SEQUENCE [LARGE SCALE GENOMIC DNA]</scope>
    <source>
        <strain evidence="3 4">SCAWS-G2</strain>
    </source>
</reference>
<dbReference type="KEGG" id="kbs:EPA93_08335"/>
<dbReference type="Gene3D" id="3.20.20.30">
    <property type="entry name" value="Luciferase-like domain"/>
    <property type="match status" value="1"/>
</dbReference>
<keyword evidence="1" id="KW-0560">Oxidoreductase</keyword>
<dbReference type="Pfam" id="PF00296">
    <property type="entry name" value="Bac_luciferase"/>
    <property type="match status" value="1"/>
</dbReference>
<evidence type="ECO:0000256" key="1">
    <source>
        <dbReference type="ARBA" id="ARBA00023002"/>
    </source>
</evidence>
<dbReference type="RefSeq" id="WP_129886607.1">
    <property type="nucleotide sequence ID" value="NZ_CP035758.1"/>
</dbReference>
<organism evidence="3 4">
    <name type="scientific">Ktedonosporobacter rubrisoli</name>
    <dbReference type="NCBI Taxonomy" id="2509675"/>
    <lineage>
        <taxon>Bacteria</taxon>
        <taxon>Bacillati</taxon>
        <taxon>Chloroflexota</taxon>
        <taxon>Ktedonobacteria</taxon>
        <taxon>Ktedonobacterales</taxon>
        <taxon>Ktedonosporobacteraceae</taxon>
        <taxon>Ktedonosporobacter</taxon>
    </lineage>
</organism>
<dbReference type="OrthoDB" id="7054907at2"/>
<dbReference type="PANTHER" id="PTHR43244">
    <property type="match status" value="1"/>
</dbReference>
<sequence>MQQENQPSSADTVRPIHERLGIFIEAGDSVDALSRIQEAERAGVKQVWMQGAGNADPLTIFAVVATHTDRIRLGTAIVPTYPRHPLVMAQQALAIHDFAPGRLRLGIGSGNHVLIQDWYGLAQTAPLPYLKEYLEILRGALKDGAISYHGTFFHVEHTSRNAYGPIAPRRATVPLLISAVGPKAFRLAGEITDGAISWMCPLPYLLESALPALRAGAEAQSRPTPPIIAHIRVALSTDEAKVKAKVRQGVQTAVRFAPFANMFAKAGFSGALAGDERAIDALAQSMVVSGTEAAVRQRLEELLASDLAELMLHLLPIENEAREREQLLHLIGSFQA</sequence>
<dbReference type="EMBL" id="CP035758">
    <property type="protein sequence ID" value="QBD76011.1"/>
    <property type="molecule type" value="Genomic_DNA"/>
</dbReference>
<keyword evidence="4" id="KW-1185">Reference proteome</keyword>
<dbReference type="AlphaFoldDB" id="A0A4V0YYF2"/>
<dbReference type="SUPFAM" id="SSF51679">
    <property type="entry name" value="Bacterial luciferase-like"/>
    <property type="match status" value="1"/>
</dbReference>
<dbReference type="InterPro" id="IPR011251">
    <property type="entry name" value="Luciferase-like_dom"/>
</dbReference>
<evidence type="ECO:0000313" key="3">
    <source>
        <dbReference type="EMBL" id="QBD76011.1"/>
    </source>
</evidence>
<evidence type="ECO:0000313" key="4">
    <source>
        <dbReference type="Proteomes" id="UP000290365"/>
    </source>
</evidence>
<gene>
    <name evidence="3" type="ORF">EPA93_08335</name>
</gene>
<dbReference type="InterPro" id="IPR050564">
    <property type="entry name" value="F420-G6PD/mer"/>
</dbReference>
<dbReference type="GO" id="GO:0016705">
    <property type="term" value="F:oxidoreductase activity, acting on paired donors, with incorporation or reduction of molecular oxygen"/>
    <property type="evidence" value="ECO:0007669"/>
    <property type="project" value="InterPro"/>
</dbReference>